<evidence type="ECO:0000256" key="5">
    <source>
        <dbReference type="ARBA" id="ARBA00022842"/>
    </source>
</evidence>
<keyword evidence="5" id="KW-0460">Magnesium</keyword>
<name>A0A9W8EHD3_9FUNG</name>
<keyword evidence="9" id="KW-1185">Reference proteome</keyword>
<evidence type="ECO:0000313" key="8">
    <source>
        <dbReference type="EMBL" id="KAJ2007143.1"/>
    </source>
</evidence>
<evidence type="ECO:0000256" key="3">
    <source>
        <dbReference type="ARBA" id="ARBA00022723"/>
    </source>
</evidence>
<dbReference type="Proteomes" id="UP001150907">
    <property type="component" value="Unassembled WGS sequence"/>
</dbReference>
<evidence type="ECO:0000256" key="6">
    <source>
        <dbReference type="ARBA" id="ARBA00023134"/>
    </source>
</evidence>
<dbReference type="HAMAP" id="MF_00321">
    <property type="entry name" value="GTPase_EngB"/>
    <property type="match status" value="1"/>
</dbReference>
<evidence type="ECO:0000256" key="4">
    <source>
        <dbReference type="ARBA" id="ARBA00022741"/>
    </source>
</evidence>
<dbReference type="InterPro" id="IPR027417">
    <property type="entry name" value="P-loop_NTPase"/>
</dbReference>
<dbReference type="OrthoDB" id="391988at2759"/>
<keyword evidence="3" id="KW-0479">Metal-binding</keyword>
<dbReference type="PANTHER" id="PTHR47560">
    <property type="entry name" value="EXPRESSED PROTEIN"/>
    <property type="match status" value="1"/>
</dbReference>
<evidence type="ECO:0000313" key="9">
    <source>
        <dbReference type="Proteomes" id="UP001150907"/>
    </source>
</evidence>
<dbReference type="GO" id="GO:0046872">
    <property type="term" value="F:metal ion binding"/>
    <property type="evidence" value="ECO:0007669"/>
    <property type="project" value="UniProtKB-KW"/>
</dbReference>
<comment type="similarity">
    <text evidence="2">Belongs to the TRAFAC class TrmE-Era-EngA-EngB-Septin-like GTPase superfamily. EngB GTPase family.</text>
</comment>
<dbReference type="PROSITE" id="PS51706">
    <property type="entry name" value="G_ENGB"/>
    <property type="match status" value="1"/>
</dbReference>
<keyword evidence="6" id="KW-0342">GTP-binding</keyword>
<evidence type="ECO:0000256" key="2">
    <source>
        <dbReference type="ARBA" id="ARBA00009638"/>
    </source>
</evidence>
<proteinExistence type="inferred from homology"/>
<feature type="domain" description="EngB-type G" evidence="7">
    <location>
        <begin position="118"/>
        <end position="292"/>
    </location>
</feature>
<dbReference type="EMBL" id="JANBQF010000035">
    <property type="protein sequence ID" value="KAJ2007143.1"/>
    <property type="molecule type" value="Genomic_DNA"/>
</dbReference>
<organism evidence="8 9">
    <name type="scientific">Coemansia thaxteri</name>
    <dbReference type="NCBI Taxonomy" id="2663907"/>
    <lineage>
        <taxon>Eukaryota</taxon>
        <taxon>Fungi</taxon>
        <taxon>Fungi incertae sedis</taxon>
        <taxon>Zoopagomycota</taxon>
        <taxon>Kickxellomycotina</taxon>
        <taxon>Kickxellomycetes</taxon>
        <taxon>Kickxellales</taxon>
        <taxon>Kickxellaceae</taxon>
        <taxon>Coemansia</taxon>
    </lineage>
</organism>
<dbReference type="NCBIfam" id="TIGR00231">
    <property type="entry name" value="small_GTP"/>
    <property type="match status" value="1"/>
</dbReference>
<evidence type="ECO:0000256" key="1">
    <source>
        <dbReference type="ARBA" id="ARBA00001946"/>
    </source>
</evidence>
<sequence>MALPTSLCLRQLRAIQTAASANHATGARATPAFNTSVKALQESVKLGRSEELSNRQLFARLQADPKTVERLDMLRLGSEKPGRFERKKWFRYQEPNVRLPHVAFFAGAQAATSFPKETLPEVGIVGRSNVGKSTLINQLCGSAAARVSDKPGLTQQLNFYTADNDFHLVDMPGYGFAFAKEEAQKHWLPLIEAYVRERKTLRRVLVLLDARHGIKANDREFLALLDRTHTKYQLVLTKCDLVHRIDLAKRHLLVSQEVEKSRNCIPRVMLVSARHEAGLNELRKEILHTCSLGQKYLGLHRKKESIAQTEYLEQLKIYKDTARAKRRRQ</sequence>
<keyword evidence="4" id="KW-0547">Nucleotide-binding</keyword>
<dbReference type="InterPro" id="IPR005225">
    <property type="entry name" value="Small_GTP-bd"/>
</dbReference>
<protein>
    <recommendedName>
        <fullName evidence="7">EngB-type G domain-containing protein</fullName>
    </recommendedName>
</protein>
<dbReference type="InterPro" id="IPR006073">
    <property type="entry name" value="GTP-bd"/>
</dbReference>
<comment type="cofactor">
    <cofactor evidence="1">
        <name>Mg(2+)</name>
        <dbReference type="ChEBI" id="CHEBI:18420"/>
    </cofactor>
</comment>
<dbReference type="InterPro" id="IPR019987">
    <property type="entry name" value="GTP-bd_ribosome_bio_YsxC"/>
</dbReference>
<evidence type="ECO:0000259" key="7">
    <source>
        <dbReference type="PROSITE" id="PS51706"/>
    </source>
</evidence>
<dbReference type="AlphaFoldDB" id="A0A9W8EHD3"/>
<dbReference type="PANTHER" id="PTHR47560:SF1">
    <property type="entry name" value="EXPRESSED PROTEIN"/>
    <property type="match status" value="1"/>
</dbReference>
<comment type="caution">
    <text evidence="8">The sequence shown here is derived from an EMBL/GenBank/DDBJ whole genome shotgun (WGS) entry which is preliminary data.</text>
</comment>
<dbReference type="Gene3D" id="3.40.50.300">
    <property type="entry name" value="P-loop containing nucleotide triphosphate hydrolases"/>
    <property type="match status" value="1"/>
</dbReference>
<reference evidence="8" key="1">
    <citation type="submission" date="2022-07" db="EMBL/GenBank/DDBJ databases">
        <title>Phylogenomic reconstructions and comparative analyses of Kickxellomycotina fungi.</title>
        <authorList>
            <person name="Reynolds N.K."/>
            <person name="Stajich J.E."/>
            <person name="Barry K."/>
            <person name="Grigoriev I.V."/>
            <person name="Crous P."/>
            <person name="Smith M.E."/>
        </authorList>
    </citation>
    <scope>NUCLEOTIDE SEQUENCE</scope>
    <source>
        <strain evidence="8">IMI 214461</strain>
    </source>
</reference>
<dbReference type="Pfam" id="PF01926">
    <property type="entry name" value="MMR_HSR1"/>
    <property type="match status" value="1"/>
</dbReference>
<accession>A0A9W8EHD3</accession>
<dbReference type="GO" id="GO:0005525">
    <property type="term" value="F:GTP binding"/>
    <property type="evidence" value="ECO:0007669"/>
    <property type="project" value="UniProtKB-KW"/>
</dbReference>
<dbReference type="NCBIfam" id="TIGR03598">
    <property type="entry name" value="GTPase_YsxC"/>
    <property type="match status" value="1"/>
</dbReference>
<gene>
    <name evidence="8" type="ORF">H4R26_000962</name>
</gene>
<dbReference type="CDD" id="cd01876">
    <property type="entry name" value="YihA_EngB"/>
    <property type="match status" value="1"/>
</dbReference>
<dbReference type="SUPFAM" id="SSF52540">
    <property type="entry name" value="P-loop containing nucleoside triphosphate hydrolases"/>
    <property type="match status" value="1"/>
</dbReference>
<dbReference type="InterPro" id="IPR030393">
    <property type="entry name" value="G_ENGB_dom"/>
</dbReference>